<proteinExistence type="predicted"/>
<sequence>MNFRNQIDEFSPIFKRRPPTNKAVYKRKSSEFLKEQNCRERWRKRWSDFKEMTSPNAIVAQVDEENEINTEIENRRGKQPNSGECSVAAAKLFKKCKVAEFKVKRKIAPSFENADIGVFQSSEESTRAITETHLWPAKLAVETILNIAVSPSPSPSTSNDYRSSHAQQGPDDFLQISIFPSRQSQISIASLDNTMIENLNVAATEKIDFPSIGDDATHHFQKTQLSPMNPSSPPEPFDPTEDILYRRPDTSTIVKVTLTPWNKLKLCKNGSTENLLKFHQRRSSDLSIWKRRRINQTCGDRNENDDCVKAEILSFREEINLKLFICRKISGTSSPASDEKIHVLINSDDFKREKNIFGRTLILYPPHRILVRKNLPFNVYVAWKFDIN</sequence>
<dbReference type="Proteomes" id="UP000887565">
    <property type="component" value="Unplaced"/>
</dbReference>
<evidence type="ECO:0000313" key="1">
    <source>
        <dbReference type="Proteomes" id="UP000887565"/>
    </source>
</evidence>
<reference evidence="2" key="1">
    <citation type="submission" date="2022-11" db="UniProtKB">
        <authorList>
            <consortium name="WormBaseParasite"/>
        </authorList>
    </citation>
    <scope>IDENTIFICATION</scope>
</reference>
<evidence type="ECO:0000313" key="2">
    <source>
        <dbReference type="WBParaSite" id="nRc.2.0.1.t33923-RA"/>
    </source>
</evidence>
<accession>A0A915K6G5</accession>
<dbReference type="AlphaFoldDB" id="A0A915K6G5"/>
<keyword evidence="1" id="KW-1185">Reference proteome</keyword>
<name>A0A915K6G5_ROMCU</name>
<dbReference type="WBParaSite" id="nRc.2.0.1.t33923-RA">
    <property type="protein sequence ID" value="nRc.2.0.1.t33923-RA"/>
    <property type="gene ID" value="nRc.2.0.1.g33923"/>
</dbReference>
<organism evidence="1 2">
    <name type="scientific">Romanomermis culicivorax</name>
    <name type="common">Nematode worm</name>
    <dbReference type="NCBI Taxonomy" id="13658"/>
    <lineage>
        <taxon>Eukaryota</taxon>
        <taxon>Metazoa</taxon>
        <taxon>Ecdysozoa</taxon>
        <taxon>Nematoda</taxon>
        <taxon>Enoplea</taxon>
        <taxon>Dorylaimia</taxon>
        <taxon>Mermithida</taxon>
        <taxon>Mermithoidea</taxon>
        <taxon>Mermithidae</taxon>
        <taxon>Romanomermis</taxon>
    </lineage>
</organism>
<protein>
    <submittedName>
        <fullName evidence="2">Uncharacterized protein</fullName>
    </submittedName>
</protein>